<gene>
    <name evidence="1" type="ORF">DEO72_LG11g867</name>
</gene>
<evidence type="ECO:0000313" key="2">
    <source>
        <dbReference type="Proteomes" id="UP000501690"/>
    </source>
</evidence>
<dbReference type="AlphaFoldDB" id="A0A4D6NMS7"/>
<sequence length="97" mass="11196">MLTNKCSNNSGWPVISLMKLANNHYYHVIQAIFKENLWKVYKDSFHFMLLLNKLAFDCTGVGVSSFENSQCGITSCDNLNKANCNWNRNKTTYYDLT</sequence>
<dbReference type="Proteomes" id="UP000501690">
    <property type="component" value="Linkage Group LG11"/>
</dbReference>
<keyword evidence="2" id="KW-1185">Reference proteome</keyword>
<protein>
    <submittedName>
        <fullName evidence="1">Uncharacterized protein</fullName>
    </submittedName>
</protein>
<dbReference type="EMBL" id="CP039355">
    <property type="protein sequence ID" value="QCE13869.1"/>
    <property type="molecule type" value="Genomic_DNA"/>
</dbReference>
<name>A0A4D6NMS7_VIGUN</name>
<organism evidence="1 2">
    <name type="scientific">Vigna unguiculata</name>
    <name type="common">Cowpea</name>
    <dbReference type="NCBI Taxonomy" id="3917"/>
    <lineage>
        <taxon>Eukaryota</taxon>
        <taxon>Viridiplantae</taxon>
        <taxon>Streptophyta</taxon>
        <taxon>Embryophyta</taxon>
        <taxon>Tracheophyta</taxon>
        <taxon>Spermatophyta</taxon>
        <taxon>Magnoliopsida</taxon>
        <taxon>eudicotyledons</taxon>
        <taxon>Gunneridae</taxon>
        <taxon>Pentapetalae</taxon>
        <taxon>rosids</taxon>
        <taxon>fabids</taxon>
        <taxon>Fabales</taxon>
        <taxon>Fabaceae</taxon>
        <taxon>Papilionoideae</taxon>
        <taxon>50 kb inversion clade</taxon>
        <taxon>NPAAA clade</taxon>
        <taxon>indigoferoid/millettioid clade</taxon>
        <taxon>Phaseoleae</taxon>
        <taxon>Vigna</taxon>
    </lineage>
</organism>
<reference evidence="1 2" key="1">
    <citation type="submission" date="2019-04" db="EMBL/GenBank/DDBJ databases">
        <title>An improved genome assembly and genetic linkage map for asparagus bean, Vigna unguiculata ssp. sesquipedialis.</title>
        <authorList>
            <person name="Xia Q."/>
            <person name="Zhang R."/>
            <person name="Dong Y."/>
        </authorList>
    </citation>
    <scope>NUCLEOTIDE SEQUENCE [LARGE SCALE GENOMIC DNA]</scope>
    <source>
        <tissue evidence="1">Leaf</tissue>
    </source>
</reference>
<accession>A0A4D6NMS7</accession>
<proteinExistence type="predicted"/>
<evidence type="ECO:0000313" key="1">
    <source>
        <dbReference type="EMBL" id="QCE13869.1"/>
    </source>
</evidence>